<dbReference type="PROSITE" id="PS50893">
    <property type="entry name" value="ABC_TRANSPORTER_2"/>
    <property type="match status" value="1"/>
</dbReference>
<dbReference type="AlphaFoldDB" id="A0A2T7UWI6"/>
<protein>
    <submittedName>
        <fullName evidence="7">ABC transporter ATP-binding protein</fullName>
    </submittedName>
</protein>
<name>A0A2T7UWI6_9RHOB</name>
<dbReference type="EMBL" id="QDDR01000001">
    <property type="protein sequence ID" value="PVE49117.1"/>
    <property type="molecule type" value="Genomic_DNA"/>
</dbReference>
<dbReference type="OrthoDB" id="9806149at2"/>
<keyword evidence="2" id="KW-0813">Transport</keyword>
<keyword evidence="8" id="KW-1185">Reference proteome</keyword>
<dbReference type="SUPFAM" id="SSF52540">
    <property type="entry name" value="P-loop containing nucleoside triphosphate hydrolases"/>
    <property type="match status" value="1"/>
</dbReference>
<dbReference type="Proteomes" id="UP000244810">
    <property type="component" value="Unassembled WGS sequence"/>
</dbReference>
<sequence length="237" mass="24899">MLEIRDLQVHYNGITALRGVSLDVNQGEVVALIGPNGAGKSTLVNAVSGIVSPSAGTIAFEGKPLHSSRAWTISGMGVLQVPEGRQVFPQLTVTENLQLGATALRGRKAGIPLDEVHALFPILRERAEQLAGSLSGGQQQMLAIGRALMGSPRLLLLDEPSLGLAPVIIAQVFAALRTLKERGMTILLIEQNATLALDLSDRAYILEQGRVVMSGASKALAADADVVSHYLGVTPEG</sequence>
<dbReference type="GO" id="GO:0016887">
    <property type="term" value="F:ATP hydrolysis activity"/>
    <property type="evidence" value="ECO:0007669"/>
    <property type="project" value="InterPro"/>
</dbReference>
<evidence type="ECO:0000256" key="5">
    <source>
        <dbReference type="ARBA" id="ARBA00022970"/>
    </source>
</evidence>
<dbReference type="Gene3D" id="3.40.50.300">
    <property type="entry name" value="P-loop containing nucleotide triphosphate hydrolases"/>
    <property type="match status" value="1"/>
</dbReference>
<dbReference type="InterPro" id="IPR017871">
    <property type="entry name" value="ABC_transporter-like_CS"/>
</dbReference>
<dbReference type="InterPro" id="IPR003593">
    <property type="entry name" value="AAA+_ATPase"/>
</dbReference>
<keyword evidence="5" id="KW-0029">Amino-acid transport</keyword>
<dbReference type="SMART" id="SM00382">
    <property type="entry name" value="AAA"/>
    <property type="match status" value="1"/>
</dbReference>
<dbReference type="RefSeq" id="WP_107749620.1">
    <property type="nucleotide sequence ID" value="NZ_QBKF01000001.1"/>
</dbReference>
<evidence type="ECO:0000256" key="1">
    <source>
        <dbReference type="ARBA" id="ARBA00005417"/>
    </source>
</evidence>
<keyword evidence="3" id="KW-0547">Nucleotide-binding</keyword>
<evidence type="ECO:0000259" key="6">
    <source>
        <dbReference type="PROSITE" id="PS50893"/>
    </source>
</evidence>
<comment type="caution">
    <text evidence="7">The sequence shown here is derived from an EMBL/GenBank/DDBJ whole genome shotgun (WGS) entry which is preliminary data.</text>
</comment>
<reference evidence="7 8" key="1">
    <citation type="journal article" date="2011" name="Syst. Appl. Microbiol.">
        <title>Defluviimonas denitrificans gen. nov., sp. nov., and Pararhodobacter aggregans gen. nov., sp. nov., non-phototrophic Rhodobacteraceae from the biofilter of a marine aquaculture.</title>
        <authorList>
            <person name="Foesel B.U."/>
            <person name="Drake H.L."/>
            <person name="Schramm A."/>
        </authorList>
    </citation>
    <scope>NUCLEOTIDE SEQUENCE [LARGE SCALE GENOMIC DNA]</scope>
    <source>
        <strain evidence="7 8">D1-19</strain>
    </source>
</reference>
<dbReference type="PROSITE" id="PS00211">
    <property type="entry name" value="ABC_TRANSPORTER_1"/>
    <property type="match status" value="1"/>
</dbReference>
<dbReference type="CDD" id="cd03224">
    <property type="entry name" value="ABC_TM1139_LivF_branched"/>
    <property type="match status" value="1"/>
</dbReference>
<proteinExistence type="inferred from homology"/>
<evidence type="ECO:0000256" key="3">
    <source>
        <dbReference type="ARBA" id="ARBA00022741"/>
    </source>
</evidence>
<dbReference type="GO" id="GO:0015807">
    <property type="term" value="P:L-amino acid transport"/>
    <property type="evidence" value="ECO:0007669"/>
    <property type="project" value="TreeGrafter"/>
</dbReference>
<comment type="similarity">
    <text evidence="1">Belongs to the ABC transporter superfamily.</text>
</comment>
<dbReference type="InterPro" id="IPR003439">
    <property type="entry name" value="ABC_transporter-like_ATP-bd"/>
</dbReference>
<dbReference type="GO" id="GO:0005524">
    <property type="term" value="F:ATP binding"/>
    <property type="evidence" value="ECO:0007669"/>
    <property type="project" value="UniProtKB-KW"/>
</dbReference>
<accession>A0A2T7UWI6</accession>
<dbReference type="PANTHER" id="PTHR43820">
    <property type="entry name" value="HIGH-AFFINITY BRANCHED-CHAIN AMINO ACID TRANSPORT ATP-BINDING PROTEIN LIVF"/>
    <property type="match status" value="1"/>
</dbReference>
<dbReference type="Pfam" id="PF00005">
    <property type="entry name" value="ABC_tran"/>
    <property type="match status" value="1"/>
</dbReference>
<evidence type="ECO:0000313" key="8">
    <source>
        <dbReference type="Proteomes" id="UP000244810"/>
    </source>
</evidence>
<dbReference type="GO" id="GO:0015658">
    <property type="term" value="F:branched-chain amino acid transmembrane transporter activity"/>
    <property type="evidence" value="ECO:0007669"/>
    <property type="project" value="TreeGrafter"/>
</dbReference>
<keyword evidence="4 7" id="KW-0067">ATP-binding</keyword>
<evidence type="ECO:0000256" key="4">
    <source>
        <dbReference type="ARBA" id="ARBA00022840"/>
    </source>
</evidence>
<dbReference type="InterPro" id="IPR027417">
    <property type="entry name" value="P-loop_NTPase"/>
</dbReference>
<dbReference type="InterPro" id="IPR052156">
    <property type="entry name" value="BCAA_Transport_ATP-bd_LivF"/>
</dbReference>
<evidence type="ECO:0000313" key="7">
    <source>
        <dbReference type="EMBL" id="PVE49117.1"/>
    </source>
</evidence>
<organism evidence="7 8">
    <name type="scientific">Pararhodobacter aggregans</name>
    <dbReference type="NCBI Taxonomy" id="404875"/>
    <lineage>
        <taxon>Bacteria</taxon>
        <taxon>Pseudomonadati</taxon>
        <taxon>Pseudomonadota</taxon>
        <taxon>Alphaproteobacteria</taxon>
        <taxon>Rhodobacterales</taxon>
        <taxon>Paracoccaceae</taxon>
        <taxon>Pararhodobacter</taxon>
    </lineage>
</organism>
<gene>
    <name evidence="7" type="ORF">DDE23_01545</name>
</gene>
<evidence type="ECO:0000256" key="2">
    <source>
        <dbReference type="ARBA" id="ARBA00022448"/>
    </source>
</evidence>
<feature type="domain" description="ABC transporter" evidence="6">
    <location>
        <begin position="2"/>
        <end position="233"/>
    </location>
</feature>
<dbReference type="PANTHER" id="PTHR43820:SF4">
    <property type="entry name" value="HIGH-AFFINITY BRANCHED-CHAIN AMINO ACID TRANSPORT ATP-BINDING PROTEIN LIVF"/>
    <property type="match status" value="1"/>
</dbReference>